<dbReference type="Proteomes" id="UP000003598">
    <property type="component" value="Unassembled WGS sequence"/>
</dbReference>
<proteinExistence type="predicted"/>
<evidence type="ECO:0000313" key="2">
    <source>
        <dbReference type="Proteomes" id="UP000003598"/>
    </source>
</evidence>
<evidence type="ECO:0000313" key="1">
    <source>
        <dbReference type="EMBL" id="EHH01254.1"/>
    </source>
</evidence>
<gene>
    <name evidence="1" type="ORF">HMPREF9441_00917</name>
</gene>
<protein>
    <submittedName>
        <fullName evidence="1">Uncharacterized protein</fullName>
    </submittedName>
</protein>
<accession>G5SNI8</accession>
<reference evidence="1 2" key="1">
    <citation type="submission" date="2011-03" db="EMBL/GenBank/DDBJ databases">
        <authorList>
            <person name="Weinstock G."/>
            <person name="Sodergren E."/>
            <person name="Clifton S."/>
            <person name="Fulton L."/>
            <person name="Fulton B."/>
            <person name="Courtney L."/>
            <person name="Fronick C."/>
            <person name="Harrison M."/>
            <person name="Strong C."/>
            <person name="Farmer C."/>
            <person name="Delahaunty K."/>
            <person name="Markovic C."/>
            <person name="Hall O."/>
            <person name="Minx P."/>
            <person name="Tomlinson C."/>
            <person name="Mitreva M."/>
            <person name="Hou S."/>
            <person name="Chen J."/>
            <person name="Wollam A."/>
            <person name="Pepin K.H."/>
            <person name="Johnson M."/>
            <person name="Bhonagiri V."/>
            <person name="Zhang X."/>
            <person name="Suruliraj S."/>
            <person name="Warren W."/>
            <person name="Chinwalla A."/>
            <person name="Mardis E.R."/>
            <person name="Wilson R.K."/>
        </authorList>
    </citation>
    <scope>NUCLEOTIDE SEQUENCE [LARGE SCALE GENOMIC DNA]</scope>
    <source>
        <strain evidence="1 2">YIT 11840</strain>
    </source>
</reference>
<sequence>MKDANPFPRKLLEGWAGKCYPPFLCSFSRLPQNEKSFTAKRKIVLL</sequence>
<keyword evidence="2" id="KW-1185">Reference proteome</keyword>
<dbReference type="HOGENOM" id="CLU_3186782_0_0_10"/>
<comment type="caution">
    <text evidence="1">The sequence shown here is derived from an EMBL/GenBank/DDBJ whole genome shotgun (WGS) entry which is preliminary data.</text>
</comment>
<dbReference type="AlphaFoldDB" id="G5SNI8"/>
<name>G5SNI8_9BACT</name>
<organism evidence="1 2">
    <name type="scientific">Paraprevotella clara YIT 11840</name>
    <dbReference type="NCBI Taxonomy" id="762968"/>
    <lineage>
        <taxon>Bacteria</taxon>
        <taxon>Pseudomonadati</taxon>
        <taxon>Bacteroidota</taxon>
        <taxon>Bacteroidia</taxon>
        <taxon>Bacteroidales</taxon>
        <taxon>Prevotellaceae</taxon>
        <taxon>Paraprevotella</taxon>
    </lineage>
</organism>
<dbReference type="EMBL" id="AFFY01000015">
    <property type="protein sequence ID" value="EHH01254.1"/>
    <property type="molecule type" value="Genomic_DNA"/>
</dbReference>